<name>A0A0A9G9P2_ARUDO</name>
<organism evidence="1">
    <name type="scientific">Arundo donax</name>
    <name type="common">Giant reed</name>
    <name type="synonym">Donax arundinaceus</name>
    <dbReference type="NCBI Taxonomy" id="35708"/>
    <lineage>
        <taxon>Eukaryota</taxon>
        <taxon>Viridiplantae</taxon>
        <taxon>Streptophyta</taxon>
        <taxon>Embryophyta</taxon>
        <taxon>Tracheophyta</taxon>
        <taxon>Spermatophyta</taxon>
        <taxon>Magnoliopsida</taxon>
        <taxon>Liliopsida</taxon>
        <taxon>Poales</taxon>
        <taxon>Poaceae</taxon>
        <taxon>PACMAD clade</taxon>
        <taxon>Arundinoideae</taxon>
        <taxon>Arundineae</taxon>
        <taxon>Arundo</taxon>
    </lineage>
</organism>
<protein>
    <submittedName>
        <fullName evidence="1">Uncharacterized protein</fullName>
    </submittedName>
</protein>
<reference evidence="1" key="1">
    <citation type="submission" date="2014-09" db="EMBL/GenBank/DDBJ databases">
        <authorList>
            <person name="Magalhaes I.L.F."/>
            <person name="Oliveira U."/>
            <person name="Santos F.R."/>
            <person name="Vidigal T.H.D.A."/>
            <person name="Brescovit A.D."/>
            <person name="Santos A.J."/>
        </authorList>
    </citation>
    <scope>NUCLEOTIDE SEQUENCE</scope>
    <source>
        <tissue evidence="1">Shoot tissue taken approximately 20 cm above the soil surface</tissue>
    </source>
</reference>
<accession>A0A0A9G9P2</accession>
<dbReference type="AlphaFoldDB" id="A0A0A9G9P2"/>
<proteinExistence type="predicted"/>
<dbReference type="EMBL" id="GBRH01180478">
    <property type="protein sequence ID" value="JAE17418.1"/>
    <property type="molecule type" value="Transcribed_RNA"/>
</dbReference>
<evidence type="ECO:0000313" key="1">
    <source>
        <dbReference type="EMBL" id="JAE17418.1"/>
    </source>
</evidence>
<sequence>MTTVCFSSKTLANNPSTLSRDKARQTVAVVHIDNASASSAAAKRALTSFVSAEVKPLPKTVSPKPNNDNPGWEYFTGWRCSRGRKTMSPPRGGRGRAW</sequence>
<reference evidence="1" key="2">
    <citation type="journal article" date="2015" name="Data Brief">
        <title>Shoot transcriptome of the giant reed, Arundo donax.</title>
        <authorList>
            <person name="Barrero R.A."/>
            <person name="Guerrero F.D."/>
            <person name="Moolhuijzen P."/>
            <person name="Goolsby J.A."/>
            <person name="Tidwell J."/>
            <person name="Bellgard S.E."/>
            <person name="Bellgard M.I."/>
        </authorList>
    </citation>
    <scope>NUCLEOTIDE SEQUENCE</scope>
    <source>
        <tissue evidence="1">Shoot tissue taken approximately 20 cm above the soil surface</tissue>
    </source>
</reference>